<evidence type="ECO:0000313" key="8">
    <source>
        <dbReference type="Proteomes" id="UP000603434"/>
    </source>
</evidence>
<evidence type="ECO:0000256" key="4">
    <source>
        <dbReference type="ARBA" id="ARBA00023004"/>
    </source>
</evidence>
<name>A0A8J6NPG1_9BACT</name>
<keyword evidence="3" id="KW-0479">Metal-binding</keyword>
<evidence type="ECO:0000256" key="3">
    <source>
        <dbReference type="ARBA" id="ARBA00022723"/>
    </source>
</evidence>
<dbReference type="AlphaFoldDB" id="A0A8J6NPG1"/>
<keyword evidence="5" id="KW-0411">Iron-sulfur</keyword>
<dbReference type="InterPro" id="IPR058240">
    <property type="entry name" value="rSAM_sf"/>
</dbReference>
<protein>
    <submittedName>
        <fullName evidence="7">Radical SAM protein</fullName>
    </submittedName>
</protein>
<reference evidence="7 8" key="1">
    <citation type="submission" date="2020-08" db="EMBL/GenBank/DDBJ databases">
        <title>Bridging the membrane lipid divide: bacteria of the FCB group superphylum have the potential to synthesize archaeal ether lipids.</title>
        <authorList>
            <person name="Villanueva L."/>
            <person name="Von Meijenfeldt F.A.B."/>
            <person name="Westbye A.B."/>
            <person name="Yadav S."/>
            <person name="Hopmans E.C."/>
            <person name="Dutilh B.E."/>
            <person name="Sinninghe Damste J.S."/>
        </authorList>
    </citation>
    <scope>NUCLEOTIDE SEQUENCE [LARGE SCALE GENOMIC DNA]</scope>
    <source>
        <strain evidence="7">NIOZ-UU30</strain>
    </source>
</reference>
<dbReference type="Pfam" id="PF04055">
    <property type="entry name" value="Radical_SAM"/>
    <property type="match status" value="1"/>
</dbReference>
<dbReference type="PROSITE" id="PS51918">
    <property type="entry name" value="RADICAL_SAM"/>
    <property type="match status" value="1"/>
</dbReference>
<dbReference type="GO" id="GO:0046872">
    <property type="term" value="F:metal ion binding"/>
    <property type="evidence" value="ECO:0007669"/>
    <property type="project" value="UniProtKB-KW"/>
</dbReference>
<dbReference type="CDD" id="cd01335">
    <property type="entry name" value="Radical_SAM"/>
    <property type="match status" value="1"/>
</dbReference>
<dbReference type="GO" id="GO:0003824">
    <property type="term" value="F:catalytic activity"/>
    <property type="evidence" value="ECO:0007669"/>
    <property type="project" value="InterPro"/>
</dbReference>
<keyword evidence="4" id="KW-0408">Iron</keyword>
<dbReference type="Gene3D" id="3.20.20.70">
    <property type="entry name" value="Aldolase class I"/>
    <property type="match status" value="1"/>
</dbReference>
<dbReference type="PANTHER" id="PTHR43288:SF1">
    <property type="entry name" value="GLYCYL-RADICAL ENZYME ACTIVATING ENZYME MJ0021-RELATED"/>
    <property type="match status" value="1"/>
</dbReference>
<proteinExistence type="predicted"/>
<evidence type="ECO:0000256" key="1">
    <source>
        <dbReference type="ARBA" id="ARBA00001966"/>
    </source>
</evidence>
<keyword evidence="2" id="KW-0949">S-adenosyl-L-methionine</keyword>
<dbReference type="InterPro" id="IPR013785">
    <property type="entry name" value="Aldolase_TIM"/>
</dbReference>
<dbReference type="GO" id="GO:0051536">
    <property type="term" value="F:iron-sulfur cluster binding"/>
    <property type="evidence" value="ECO:0007669"/>
    <property type="project" value="UniProtKB-KW"/>
</dbReference>
<dbReference type="SUPFAM" id="SSF102114">
    <property type="entry name" value="Radical SAM enzymes"/>
    <property type="match status" value="1"/>
</dbReference>
<dbReference type="InterPro" id="IPR040087">
    <property type="entry name" value="MJ0021-like"/>
</dbReference>
<dbReference type="SFLD" id="SFLDG01108">
    <property type="entry name" value="Uncharacterised_Radical_SAM_Su"/>
    <property type="match status" value="1"/>
</dbReference>
<evidence type="ECO:0000256" key="2">
    <source>
        <dbReference type="ARBA" id="ARBA00022691"/>
    </source>
</evidence>
<comment type="cofactor">
    <cofactor evidence="1">
        <name>[4Fe-4S] cluster</name>
        <dbReference type="ChEBI" id="CHEBI:49883"/>
    </cofactor>
</comment>
<gene>
    <name evidence="7" type="ORF">H8E23_16190</name>
</gene>
<feature type="domain" description="Radical SAM core" evidence="6">
    <location>
        <begin position="44"/>
        <end position="262"/>
    </location>
</feature>
<comment type="caution">
    <text evidence="7">The sequence shown here is derived from an EMBL/GenBank/DDBJ whole genome shotgun (WGS) entry which is preliminary data.</text>
</comment>
<evidence type="ECO:0000313" key="7">
    <source>
        <dbReference type="EMBL" id="MBC8362925.1"/>
    </source>
</evidence>
<dbReference type="EMBL" id="JACNJH010000233">
    <property type="protein sequence ID" value="MBC8362925.1"/>
    <property type="molecule type" value="Genomic_DNA"/>
</dbReference>
<dbReference type="SFLD" id="SFLDS00029">
    <property type="entry name" value="Radical_SAM"/>
    <property type="match status" value="1"/>
</dbReference>
<dbReference type="Proteomes" id="UP000603434">
    <property type="component" value="Unassembled WGS sequence"/>
</dbReference>
<evidence type="ECO:0000256" key="5">
    <source>
        <dbReference type="ARBA" id="ARBA00023014"/>
    </source>
</evidence>
<evidence type="ECO:0000259" key="6">
    <source>
        <dbReference type="PROSITE" id="PS51918"/>
    </source>
</evidence>
<sequence length="442" mass="50049">MSASHAREAEAERTHRLSALGNNIKVAHEGTKPHLGPLATGCHICSQGEWSCLFINGKCNCRCFYCPTVQDEISVPTTNRIPFAKARDYADYIRHFDFKGVSISGGEPLLTFDSTLRYIETVRRRQGDALHIWLYTNGTLLTAEHLIRLESAGLNEIRFDISAADYDLKKVEMAVGRIPCVTVEIPIIPEDRPRVAELLSAMHDIGVSHLNLHQLRLTPYNSSRLKIRPYTFLHGEKVTVLESELTALALMQTAVAQNIGLPINYCSFVYKHHYQRAANRRRSARFILKGPESITDSGYIRALALTGPAERIGRQAEDLSRHNADPQLWSISAQKDRLCFHERLWPLIDFEGCELMVSYSEALLRPLISYQRAFKEIRINTGRTLYVEKQPLSINRRLNDAQKSALANLVIGPAPSEPGRKEQELGEIIEYELIRPGLQEYF</sequence>
<dbReference type="PANTHER" id="PTHR43288">
    <property type="entry name" value="BIOTIN SYNTHASE-RELATED PROTEIN, RADICAL SAM SUPERFAMILY"/>
    <property type="match status" value="1"/>
</dbReference>
<organism evidence="7 8">
    <name type="scientific">Candidatus Desulfatibia profunda</name>
    <dbReference type="NCBI Taxonomy" id="2841695"/>
    <lineage>
        <taxon>Bacteria</taxon>
        <taxon>Pseudomonadati</taxon>
        <taxon>Thermodesulfobacteriota</taxon>
        <taxon>Desulfobacteria</taxon>
        <taxon>Desulfobacterales</taxon>
        <taxon>Desulfobacterales incertae sedis</taxon>
        <taxon>Candidatus Desulfatibia</taxon>
    </lineage>
</organism>
<dbReference type="InterPro" id="IPR007197">
    <property type="entry name" value="rSAM"/>
</dbReference>
<accession>A0A8J6NPG1</accession>